<comment type="caution">
    <text evidence="2">The sequence shown here is derived from an EMBL/GenBank/DDBJ whole genome shotgun (WGS) entry which is preliminary data.</text>
</comment>
<keyword evidence="1" id="KW-0812">Transmembrane</keyword>
<organism evidence="2 4">
    <name type="scientific">Pyrenophora tritici-repentis</name>
    <dbReference type="NCBI Taxonomy" id="45151"/>
    <lineage>
        <taxon>Eukaryota</taxon>
        <taxon>Fungi</taxon>
        <taxon>Dikarya</taxon>
        <taxon>Ascomycota</taxon>
        <taxon>Pezizomycotina</taxon>
        <taxon>Dothideomycetes</taxon>
        <taxon>Pleosporomycetidae</taxon>
        <taxon>Pleosporales</taxon>
        <taxon>Pleosporineae</taxon>
        <taxon>Pleosporaceae</taxon>
        <taxon>Pyrenophora</taxon>
    </lineage>
</organism>
<reference evidence="3" key="3">
    <citation type="journal article" date="2022" name="bioRxiv">
        <title>A global pangenome for the wheat fungal pathogen Pyrenophora tritici-repentis and prediction of effector protein structural homology.</title>
        <authorList>
            <person name="Moolhuijzen P."/>
            <person name="See P.T."/>
            <person name="Shi G."/>
            <person name="Powell H.R."/>
            <person name="Cockram J."/>
            <person name="Jorgensen L.N."/>
            <person name="Benslimane H."/>
            <person name="Strelkov S.E."/>
            <person name="Turner J."/>
            <person name="Liu Z."/>
            <person name="Moffat C.S."/>
        </authorList>
    </citation>
    <scope>NUCLEOTIDE SEQUENCE</scope>
    <source>
        <strain evidence="3">86-124</strain>
    </source>
</reference>
<gene>
    <name evidence="3" type="ORF">Ptr86124_012759</name>
    <name evidence="2" type="ORF">PtrM4_103750</name>
</gene>
<evidence type="ECO:0000256" key="1">
    <source>
        <dbReference type="SAM" id="Phobius"/>
    </source>
</evidence>
<reference evidence="5" key="4">
    <citation type="journal article" date="2022" name="Microb. Genom.">
        <title>A global pangenome for the wheat fungal pathogen Pyrenophora tritici-repentis and prediction of effector protein structural homology.</title>
        <authorList>
            <person name="Moolhuijzen P.M."/>
            <person name="See P.T."/>
            <person name="Shi G."/>
            <person name="Powell H.R."/>
            <person name="Cockram J."/>
            <person name="Jorgensen L.N."/>
            <person name="Benslimane H."/>
            <person name="Strelkov S.E."/>
            <person name="Turner J."/>
            <person name="Liu Z."/>
            <person name="Moffat C.S."/>
        </authorList>
    </citation>
    <scope>NUCLEOTIDE SEQUENCE [LARGE SCALE GENOMIC DNA]</scope>
</reference>
<dbReference type="Proteomes" id="UP000245464">
    <property type="component" value="Chromosome 5"/>
</dbReference>
<evidence type="ECO:0000313" key="3">
    <source>
        <dbReference type="EMBL" id="KAI1508271.1"/>
    </source>
</evidence>
<keyword evidence="1" id="KW-0472">Membrane</keyword>
<proteinExistence type="predicted"/>
<keyword evidence="5" id="KW-1185">Reference proteome</keyword>
<accession>A0A2W1DB79</accession>
<keyword evidence="1" id="KW-1133">Transmembrane helix</keyword>
<reference evidence="3" key="2">
    <citation type="submission" date="2021-05" db="EMBL/GenBank/DDBJ databases">
        <authorList>
            <person name="Moolhuijzen P.M."/>
            <person name="Moffat C.S."/>
        </authorList>
    </citation>
    <scope>NUCLEOTIDE SEQUENCE</scope>
    <source>
        <strain evidence="3">86-124</strain>
    </source>
</reference>
<dbReference type="Proteomes" id="UP000249757">
    <property type="component" value="Unassembled WGS sequence"/>
</dbReference>
<sequence>MASTASSLLDAPDSIAKAQIINKLWEPLLVQTHFQNSEHPIGAYWRFYQLECERALHDNGRHVLERTHQDLLDIIHSLRKAETRDEIQRALRSKLTKPHDNEEELLDGSVDFAANIWLMVDFDHIQYGFSGRRQLHWKSEPLAKCLCSGFPASPLLGHEGVKLQRIFNAPNLKRIARIEIVPTANLLDHLRIIDDDTKLCVFHHVSVLGLQLHNTTFPSGLIEETLRTLALLFPQSDTATRDYCRELQASYDIDPQLALCGHLKTDDRQIEKFIYWHDRLVVLKQAFDEATPRTLAQWWYDRRNGVQWYTFWVAISVVALTLLFGFIQSVEGALQVYGTFRGEQHQ</sequence>
<dbReference type="EMBL" id="NQIK02000005">
    <property type="protein sequence ID" value="KAF7570373.1"/>
    <property type="molecule type" value="Genomic_DNA"/>
</dbReference>
<evidence type="ECO:0000313" key="2">
    <source>
        <dbReference type="EMBL" id="KAF7570373.1"/>
    </source>
</evidence>
<protein>
    <submittedName>
        <fullName evidence="2">Uncharacterized protein</fullName>
    </submittedName>
</protein>
<feature type="transmembrane region" description="Helical" evidence="1">
    <location>
        <begin position="308"/>
        <end position="327"/>
    </location>
</feature>
<evidence type="ECO:0000313" key="4">
    <source>
        <dbReference type="Proteomes" id="UP000245464"/>
    </source>
</evidence>
<dbReference type="AlphaFoldDB" id="A0A2W1DB79"/>
<reference evidence="2" key="1">
    <citation type="journal article" date="2018" name="BMC Genomics">
        <title>Comparative genomics of the wheat fungal pathogen Pyrenophora tritici-repentis reveals chromosomal variations and genome plasticity.</title>
        <authorList>
            <person name="Moolhuijzen P."/>
            <person name="See P.T."/>
            <person name="Hane J.K."/>
            <person name="Shi G."/>
            <person name="Liu Z."/>
            <person name="Oliver R.P."/>
            <person name="Moffat C.S."/>
        </authorList>
    </citation>
    <scope>NUCLEOTIDE SEQUENCE [LARGE SCALE GENOMIC DNA]</scope>
    <source>
        <strain evidence="2">M4</strain>
    </source>
</reference>
<dbReference type="EMBL" id="NRDI02000027">
    <property type="protein sequence ID" value="KAI1508271.1"/>
    <property type="molecule type" value="Genomic_DNA"/>
</dbReference>
<evidence type="ECO:0000313" key="5">
    <source>
        <dbReference type="Proteomes" id="UP000249757"/>
    </source>
</evidence>
<name>A0A2W1DB79_9PLEO</name>